<reference evidence="2 3" key="1">
    <citation type="submission" date="2020-08" db="EMBL/GenBank/DDBJ databases">
        <title>Genomic Encyclopedia of Type Strains, Phase IV (KMG-V): Genome sequencing to study the core and pangenomes of soil and plant-associated prokaryotes.</title>
        <authorList>
            <person name="Whitman W."/>
        </authorList>
    </citation>
    <scope>NUCLEOTIDE SEQUENCE [LARGE SCALE GENOMIC DNA]</scope>
    <source>
        <strain evidence="2 3">M8US30</strain>
    </source>
</reference>
<feature type="region of interest" description="Disordered" evidence="1">
    <location>
        <begin position="250"/>
        <end position="278"/>
    </location>
</feature>
<dbReference type="Proteomes" id="UP000569092">
    <property type="component" value="Unassembled WGS sequence"/>
</dbReference>
<protein>
    <submittedName>
        <fullName evidence="2">Uncharacterized protein</fullName>
    </submittedName>
</protein>
<dbReference type="EMBL" id="JACHDZ010000007">
    <property type="protein sequence ID" value="MBB5345867.1"/>
    <property type="molecule type" value="Genomic_DNA"/>
</dbReference>
<evidence type="ECO:0000313" key="2">
    <source>
        <dbReference type="EMBL" id="MBB5345867.1"/>
    </source>
</evidence>
<organism evidence="2 3">
    <name type="scientific">Tunturiibacter lichenicola</name>
    <dbReference type="NCBI Taxonomy" id="2051959"/>
    <lineage>
        <taxon>Bacteria</taxon>
        <taxon>Pseudomonadati</taxon>
        <taxon>Acidobacteriota</taxon>
        <taxon>Terriglobia</taxon>
        <taxon>Terriglobales</taxon>
        <taxon>Acidobacteriaceae</taxon>
        <taxon>Tunturiibacter</taxon>
    </lineage>
</organism>
<evidence type="ECO:0000313" key="3">
    <source>
        <dbReference type="Proteomes" id="UP000569092"/>
    </source>
</evidence>
<accession>A0A7W8JDC6</accession>
<sequence length="336" mass="38684">MSNARQELYENTGPWEKDVPADLIPAIKHLRKSFEDTHWGCGQTTQVFSYSLLHNEAVDDPAKEYLNYLMHMKARVGPAATLRFHESIKLDTPSAIFKGFYDLYLEGVSVQVLLIFKELMEIGLANEKRLGSSHLEWAEAQTKHLIRSKNHVIRIWVRTVCDKQVYDPNEDLEERIFWRKWQAPKFLIMKPSLSQPFNAATVWDRQDAESSLQLLEHFTEHYVLHLEIKLRRAAGDAALALAKQPRVVEASTSGDGSREERPVTTATTGNGYTPNNARREARKLDTEAKYASWQKAYRRLVKSHPNMSDVWYSQKIARMDIAKGSSPETIRKNMKK</sequence>
<proteinExistence type="predicted"/>
<name>A0A7W8JDC6_9BACT</name>
<feature type="compositionally biased region" description="Polar residues" evidence="1">
    <location>
        <begin position="264"/>
        <end position="276"/>
    </location>
</feature>
<dbReference type="AlphaFoldDB" id="A0A7W8JDC6"/>
<gene>
    <name evidence="2" type="ORF">HDF10_003868</name>
</gene>
<evidence type="ECO:0000256" key="1">
    <source>
        <dbReference type="SAM" id="MobiDB-lite"/>
    </source>
</evidence>
<comment type="caution">
    <text evidence="2">The sequence shown here is derived from an EMBL/GenBank/DDBJ whole genome shotgun (WGS) entry which is preliminary data.</text>
</comment>